<dbReference type="AlphaFoldDB" id="B3PMV1"/>
<organism evidence="2 3">
    <name type="scientific">Metamycoplasma arthritidis (strain 158L3-1)</name>
    <name type="common">Mycoplasma arthritidis</name>
    <dbReference type="NCBI Taxonomy" id="243272"/>
    <lineage>
        <taxon>Bacteria</taxon>
        <taxon>Bacillati</taxon>
        <taxon>Mycoplasmatota</taxon>
        <taxon>Mycoplasmoidales</taxon>
        <taxon>Metamycoplasmataceae</taxon>
        <taxon>Metamycoplasma</taxon>
    </lineage>
</organism>
<feature type="transmembrane region" description="Helical" evidence="1">
    <location>
        <begin position="47"/>
        <end position="70"/>
    </location>
</feature>
<protein>
    <submittedName>
        <fullName evidence="2">Hypothetical membrane protein</fullName>
    </submittedName>
</protein>
<proteinExistence type="predicted"/>
<evidence type="ECO:0000313" key="2">
    <source>
        <dbReference type="EMBL" id="ACF07353.1"/>
    </source>
</evidence>
<keyword evidence="1" id="KW-1133">Transmembrane helix</keyword>
<evidence type="ECO:0000313" key="3">
    <source>
        <dbReference type="Proteomes" id="UP000008812"/>
    </source>
</evidence>
<dbReference type="EMBL" id="CP001047">
    <property type="protein sequence ID" value="ACF07353.1"/>
    <property type="molecule type" value="Genomic_DNA"/>
</dbReference>
<name>B3PMV1_META1</name>
<accession>B3PMV1</accession>
<dbReference type="Proteomes" id="UP000008812">
    <property type="component" value="Chromosome"/>
</dbReference>
<feature type="transmembrane region" description="Helical" evidence="1">
    <location>
        <begin position="96"/>
        <end position="122"/>
    </location>
</feature>
<feature type="transmembrane region" description="Helical" evidence="1">
    <location>
        <begin position="165"/>
        <end position="185"/>
    </location>
</feature>
<dbReference type="HOGENOM" id="CLU_482987_0_0_14"/>
<sequence>MGSLYKNHSSYFFRNKVLLSLTIILFLSSFAVSPFFLNRSLLYNFNWITYFIIYTIVILLSFVLCHFFLISSRKNQYDQMLNSLYSNSRKIFISKYLFLLTIFSSLSFLIAAVVVLFMFIIFKNNAYNFIYFLGIFISSFFVFNAFFWIFSLFSGFSKSLIYKNIINVSLSILTIVPAILSRSFLDKNSENETFSELTKITEVSKENKINNYYVAKNSYQNLNNNSWSSFDLVNTLYFIPITIFNKLLERNHDISKLDNMKFSTYFIKNIIKKQKWNDANEHFIYDLHTRPLVSYDNGELLTLIKQEIYIKKSINQEIIGKIRTTISKLEWKKIALSDDEINLIELLSGKNNSLVQYLRRDWKYLLVNNDQLQNLIIDSFGLEFWNLLFEFYNLYSFNAHLNIDIKGSDFYFEKAIVTNSEYDLENEINEIDKEYLKNHFVRFLHDEVFFNNYNSAKFAIKLADFQKVFKDINNQNDWAKFIDENAFSLQKINDILEGIYSFSNEFNNIPKLKLLANSSITKYYKDIIIPTLTSDPSLNFVYTFLVLLMIMITIPFTTFKAIKGEI</sequence>
<keyword evidence="1" id="KW-0812">Transmembrane</keyword>
<keyword evidence="3" id="KW-1185">Reference proteome</keyword>
<gene>
    <name evidence="2" type="ordered locus">MARTH_orf538</name>
</gene>
<evidence type="ECO:0000256" key="1">
    <source>
        <dbReference type="SAM" id="Phobius"/>
    </source>
</evidence>
<dbReference type="eggNOG" id="ENOG5030N6I">
    <property type="taxonomic scope" value="Bacteria"/>
</dbReference>
<feature type="transmembrane region" description="Helical" evidence="1">
    <location>
        <begin position="128"/>
        <end position="153"/>
    </location>
</feature>
<reference evidence="2 3" key="1">
    <citation type="journal article" date="2008" name="Infect. Immun.">
        <title>Genome of Mycoplasma arthritidis.</title>
        <authorList>
            <person name="Dybvig K."/>
            <person name="Zuhua C."/>
            <person name="Lao P."/>
            <person name="Jordan D.S."/>
            <person name="French C.T."/>
            <person name="Tu A.H."/>
            <person name="Loraine A.E."/>
        </authorList>
    </citation>
    <scope>NUCLEOTIDE SEQUENCE [LARGE SCALE GENOMIC DNA]</scope>
    <source>
        <strain evidence="2 3">158L3-1</strain>
    </source>
</reference>
<feature type="transmembrane region" description="Helical" evidence="1">
    <location>
        <begin position="540"/>
        <end position="562"/>
    </location>
</feature>
<dbReference type="KEGG" id="mat:MARTH_orf538"/>
<dbReference type="STRING" id="243272.MARTH_orf538"/>
<keyword evidence="1" id="KW-0472">Membrane</keyword>